<gene>
    <name evidence="1" type="ORF">GGU10DRAFT_233105</name>
</gene>
<name>A0AA38KM71_9AGAR</name>
<evidence type="ECO:0000313" key="1">
    <source>
        <dbReference type="EMBL" id="KAJ3782729.1"/>
    </source>
</evidence>
<dbReference type="AlphaFoldDB" id="A0AA38KM71"/>
<sequence>LFPNVEERHVLDITRHEFRPYSLHKLDRRVRSKADMAKGGLEALALSEGSVRDYPSLDSVIVPLLTYFHILIAYARSSGNSDAGCILSMGAITYVGSLTEMAQKFQWAAVFEYHIGYMNLRRYEMKESNYFGWGPVD</sequence>
<evidence type="ECO:0000313" key="2">
    <source>
        <dbReference type="Proteomes" id="UP001163798"/>
    </source>
</evidence>
<reference evidence="1" key="1">
    <citation type="submission" date="2022-08" db="EMBL/GenBank/DDBJ databases">
        <authorList>
            <consortium name="DOE Joint Genome Institute"/>
            <person name="Min B."/>
            <person name="Riley R."/>
            <person name="Sierra-Patev S."/>
            <person name="Naranjo-Ortiz M."/>
            <person name="Looney B."/>
            <person name="Konkel Z."/>
            <person name="Slot J.C."/>
            <person name="Sakamoto Y."/>
            <person name="Steenwyk J.L."/>
            <person name="Rokas A."/>
            <person name="Carro J."/>
            <person name="Camarero S."/>
            <person name="Ferreira P."/>
            <person name="Molpeceres G."/>
            <person name="Ruiz-Duenas F.J."/>
            <person name="Serrano A."/>
            <person name="Henrissat B."/>
            <person name="Drula E."/>
            <person name="Hughes K.W."/>
            <person name="Mata J.L."/>
            <person name="Ishikawa N.K."/>
            <person name="Vargas-Isla R."/>
            <person name="Ushijima S."/>
            <person name="Smith C.A."/>
            <person name="Ahrendt S."/>
            <person name="Andreopoulos W."/>
            <person name="He G."/>
            <person name="Labutti K."/>
            <person name="Lipzen A."/>
            <person name="Ng V."/>
            <person name="Sandor L."/>
            <person name="Barry K."/>
            <person name="Martinez A.T."/>
            <person name="Xiao Y."/>
            <person name="Gibbons J.G."/>
            <person name="Terashima K."/>
            <person name="Hibbett D.S."/>
            <person name="Grigoriev I.V."/>
        </authorList>
    </citation>
    <scope>NUCLEOTIDE SEQUENCE</scope>
    <source>
        <strain evidence="1">TFB10291</strain>
    </source>
</reference>
<accession>A0AA38KM71</accession>
<organism evidence="1 2">
    <name type="scientific">Lentinula aff. detonsa</name>
    <dbReference type="NCBI Taxonomy" id="2804958"/>
    <lineage>
        <taxon>Eukaryota</taxon>
        <taxon>Fungi</taxon>
        <taxon>Dikarya</taxon>
        <taxon>Basidiomycota</taxon>
        <taxon>Agaricomycotina</taxon>
        <taxon>Agaricomycetes</taxon>
        <taxon>Agaricomycetidae</taxon>
        <taxon>Agaricales</taxon>
        <taxon>Marasmiineae</taxon>
        <taxon>Omphalotaceae</taxon>
        <taxon>Lentinula</taxon>
    </lineage>
</organism>
<keyword evidence="2" id="KW-1185">Reference proteome</keyword>
<dbReference type="Proteomes" id="UP001163798">
    <property type="component" value="Unassembled WGS sequence"/>
</dbReference>
<feature type="non-terminal residue" evidence="1">
    <location>
        <position position="137"/>
    </location>
</feature>
<dbReference type="EMBL" id="MU793457">
    <property type="protein sequence ID" value="KAJ3782729.1"/>
    <property type="molecule type" value="Genomic_DNA"/>
</dbReference>
<proteinExistence type="predicted"/>
<comment type="caution">
    <text evidence="1">The sequence shown here is derived from an EMBL/GenBank/DDBJ whole genome shotgun (WGS) entry which is preliminary data.</text>
</comment>
<protein>
    <submittedName>
        <fullName evidence="1">Uncharacterized protein</fullName>
    </submittedName>
</protein>
<feature type="non-terminal residue" evidence="1">
    <location>
        <position position="1"/>
    </location>
</feature>